<organism evidence="4 8">
    <name type="scientific">Akkermansia muciniphila</name>
    <dbReference type="NCBI Taxonomy" id="239935"/>
    <lineage>
        <taxon>Bacteria</taxon>
        <taxon>Pseudomonadati</taxon>
        <taxon>Verrucomicrobiota</taxon>
        <taxon>Verrucomicrobiia</taxon>
        <taxon>Verrucomicrobiales</taxon>
        <taxon>Akkermansiaceae</taxon>
        <taxon>Akkermansia</taxon>
    </lineage>
</organism>
<dbReference type="Pfam" id="PF00216">
    <property type="entry name" value="Bac_DNA_binding"/>
    <property type="match status" value="1"/>
</dbReference>
<dbReference type="InterPro" id="IPR000119">
    <property type="entry name" value="Hist_DNA-bd"/>
</dbReference>
<dbReference type="AlphaFoldDB" id="A0A2N8HL57"/>
<dbReference type="SUPFAM" id="SSF47729">
    <property type="entry name" value="IHF-like DNA-binding proteins"/>
    <property type="match status" value="1"/>
</dbReference>
<comment type="caution">
    <text evidence="4">The sequence shown here is derived from an EMBL/GenBank/DDBJ whole genome shotgun (WGS) entry which is preliminary data.</text>
</comment>
<sequence length="101" mass="11251">MAKTLTKRDLVNKISAETNFTQIEVFDIVQRAVDIISSTLAEGDRVVIRNFGTFQVKEVKPKVGRNPKNPDQDVPIPARSVVKFKVGKELKDQVAKLTASK</sequence>
<protein>
    <submittedName>
        <fullName evidence="4">Integration host factor subunit beta</fullName>
    </submittedName>
</protein>
<proteinExistence type="inferred from homology"/>
<evidence type="ECO:0000313" key="9">
    <source>
        <dbReference type="Proteomes" id="UP000236075"/>
    </source>
</evidence>
<dbReference type="EMBL" id="PJKN01000002">
    <property type="protein sequence ID" value="PNC56743.1"/>
    <property type="molecule type" value="Genomic_DNA"/>
</dbReference>
<evidence type="ECO:0000313" key="6">
    <source>
        <dbReference type="EMBL" id="PND02728.1"/>
    </source>
</evidence>
<dbReference type="EMBL" id="PJKA01000004">
    <property type="protein sequence ID" value="PNC19418.1"/>
    <property type="molecule type" value="Genomic_DNA"/>
</dbReference>
<dbReference type="Proteomes" id="UP000236075">
    <property type="component" value="Unassembled WGS sequence"/>
</dbReference>
<evidence type="ECO:0000313" key="4">
    <source>
        <dbReference type="EMBL" id="PNC19418.1"/>
    </source>
</evidence>
<dbReference type="OMA" id="EQKKMHV"/>
<name>A0A2N8HL57_9BACT</name>
<dbReference type="Gene3D" id="4.10.520.10">
    <property type="entry name" value="IHF-like DNA-binding proteins"/>
    <property type="match status" value="1"/>
</dbReference>
<dbReference type="CDD" id="cd13836">
    <property type="entry name" value="IHF_B"/>
    <property type="match status" value="1"/>
</dbReference>
<evidence type="ECO:0000256" key="1">
    <source>
        <dbReference type="ARBA" id="ARBA00010529"/>
    </source>
</evidence>
<reference evidence="7 8" key="1">
    <citation type="journal article" date="2017" name="BMC Genomics">
        <title>Genome sequencing of 39 Akkermansia muciniphila isolates reveals its population structure, genomic and functional diverisity, and global distribution in mammalian gut microbiotas.</title>
        <authorList>
            <person name="Guo X."/>
            <person name="Li S."/>
            <person name="Zhang J."/>
            <person name="Wu F."/>
            <person name="Li X."/>
            <person name="Wu D."/>
            <person name="Zhang M."/>
            <person name="Ou Z."/>
            <person name="Jie Z."/>
            <person name="Yan Q."/>
            <person name="Li P."/>
            <person name="Yi J."/>
            <person name="Peng Y."/>
        </authorList>
    </citation>
    <scope>NUCLEOTIDE SEQUENCE [LARGE SCALE GENOMIC DNA]</scope>
    <source>
        <strain evidence="4 8">GP24</strain>
        <strain evidence="6 9">GP28</strain>
        <strain evidence="5 7">GP43</strain>
    </source>
</reference>
<dbReference type="PRINTS" id="PR01727">
    <property type="entry name" value="DNABINDINGHU"/>
</dbReference>
<dbReference type="InterPro" id="IPR010992">
    <property type="entry name" value="IHF-like_DNA-bd_dom_sf"/>
</dbReference>
<dbReference type="OrthoDB" id="9799835at2"/>
<dbReference type="PANTHER" id="PTHR33175">
    <property type="entry name" value="DNA-BINDING PROTEIN HU"/>
    <property type="match status" value="1"/>
</dbReference>
<dbReference type="PANTHER" id="PTHR33175:SF2">
    <property type="entry name" value="INTEGRATION HOST FACTOR SUBUNIT ALPHA"/>
    <property type="match status" value="1"/>
</dbReference>
<evidence type="ECO:0000313" key="5">
    <source>
        <dbReference type="EMBL" id="PNC56743.1"/>
    </source>
</evidence>
<keyword evidence="2" id="KW-0238">DNA-binding</keyword>
<dbReference type="Proteomes" id="UP000235914">
    <property type="component" value="Unassembled WGS sequence"/>
</dbReference>
<accession>A0A2N8HL57</accession>
<dbReference type="GO" id="GO:0030527">
    <property type="term" value="F:structural constituent of chromatin"/>
    <property type="evidence" value="ECO:0007669"/>
    <property type="project" value="InterPro"/>
</dbReference>
<evidence type="ECO:0000256" key="2">
    <source>
        <dbReference type="ARBA" id="ARBA00023125"/>
    </source>
</evidence>
<evidence type="ECO:0000313" key="8">
    <source>
        <dbReference type="Proteomes" id="UP000236000"/>
    </source>
</evidence>
<dbReference type="SMART" id="SM00411">
    <property type="entry name" value="BHL"/>
    <property type="match status" value="1"/>
</dbReference>
<evidence type="ECO:0000313" key="7">
    <source>
        <dbReference type="Proteomes" id="UP000235914"/>
    </source>
</evidence>
<dbReference type="RefSeq" id="WP_012419338.1">
    <property type="nucleotide sequence ID" value="NZ_CP024738.1"/>
</dbReference>
<dbReference type="EMBL" id="PJLB01000008">
    <property type="protein sequence ID" value="PND02728.1"/>
    <property type="molecule type" value="Genomic_DNA"/>
</dbReference>
<dbReference type="GO" id="GO:0005829">
    <property type="term" value="C:cytosol"/>
    <property type="evidence" value="ECO:0007669"/>
    <property type="project" value="TreeGrafter"/>
</dbReference>
<gene>
    <name evidence="6" type="ORF">CXT95_08755</name>
    <name evidence="5" type="ORF">CXU09_03990</name>
    <name evidence="4" type="ORF">CXU22_02740</name>
</gene>
<comment type="similarity">
    <text evidence="1 3">Belongs to the bacterial histone-like protein family.</text>
</comment>
<dbReference type="GO" id="GO:0003677">
    <property type="term" value="F:DNA binding"/>
    <property type="evidence" value="ECO:0007669"/>
    <property type="project" value="UniProtKB-KW"/>
</dbReference>
<dbReference type="Proteomes" id="UP000236000">
    <property type="component" value="Unassembled WGS sequence"/>
</dbReference>
<evidence type="ECO:0000256" key="3">
    <source>
        <dbReference type="RuleBase" id="RU003939"/>
    </source>
</evidence>